<dbReference type="AlphaFoldDB" id="A0AAV4FWA0"/>
<feature type="transmembrane region" description="Helical" evidence="1">
    <location>
        <begin position="66"/>
        <end position="83"/>
    </location>
</feature>
<comment type="caution">
    <text evidence="2">The sequence shown here is derived from an EMBL/GenBank/DDBJ whole genome shotgun (WGS) entry which is preliminary data.</text>
</comment>
<evidence type="ECO:0000256" key="1">
    <source>
        <dbReference type="SAM" id="Phobius"/>
    </source>
</evidence>
<keyword evidence="3" id="KW-1185">Reference proteome</keyword>
<sequence>MVKREGQRGPVAGIKFFLRPAVWTVLGECLGLDKGRATSGVSQRVSQDLYYQARIYSRLIIAMRKLLVILIVVAIIGCALAEPEPELEKRGFKSFLKKFWKKVKNVSKQVYDKSLSKKVNEFGKAGVQAARTKVSGLIDIAHGKLTGKAKAGAPKKGAGAAKKLAATAAKKKG</sequence>
<accession>A0AAV4FWA0</accession>
<evidence type="ECO:0000313" key="2">
    <source>
        <dbReference type="EMBL" id="GFR77025.1"/>
    </source>
</evidence>
<organism evidence="2 3">
    <name type="scientific">Elysia marginata</name>
    <dbReference type="NCBI Taxonomy" id="1093978"/>
    <lineage>
        <taxon>Eukaryota</taxon>
        <taxon>Metazoa</taxon>
        <taxon>Spiralia</taxon>
        <taxon>Lophotrochozoa</taxon>
        <taxon>Mollusca</taxon>
        <taxon>Gastropoda</taxon>
        <taxon>Heterobranchia</taxon>
        <taxon>Euthyneura</taxon>
        <taxon>Panpulmonata</taxon>
        <taxon>Sacoglossa</taxon>
        <taxon>Placobranchoidea</taxon>
        <taxon>Plakobranchidae</taxon>
        <taxon>Elysia</taxon>
    </lineage>
</organism>
<evidence type="ECO:0000313" key="3">
    <source>
        <dbReference type="Proteomes" id="UP000762676"/>
    </source>
</evidence>
<dbReference type="EMBL" id="BMAT01008051">
    <property type="protein sequence ID" value="GFR77025.1"/>
    <property type="molecule type" value="Genomic_DNA"/>
</dbReference>
<reference evidence="2 3" key="1">
    <citation type="journal article" date="2021" name="Elife">
        <title>Chloroplast acquisition without the gene transfer in kleptoplastic sea slugs, Plakobranchus ocellatus.</title>
        <authorList>
            <person name="Maeda T."/>
            <person name="Takahashi S."/>
            <person name="Yoshida T."/>
            <person name="Shimamura S."/>
            <person name="Takaki Y."/>
            <person name="Nagai Y."/>
            <person name="Toyoda A."/>
            <person name="Suzuki Y."/>
            <person name="Arimoto A."/>
            <person name="Ishii H."/>
            <person name="Satoh N."/>
            <person name="Nishiyama T."/>
            <person name="Hasebe M."/>
            <person name="Maruyama T."/>
            <person name="Minagawa J."/>
            <person name="Obokata J."/>
            <person name="Shigenobu S."/>
        </authorList>
    </citation>
    <scope>NUCLEOTIDE SEQUENCE [LARGE SCALE GENOMIC DNA]</scope>
</reference>
<protein>
    <submittedName>
        <fullName evidence="2">Uncharacterized protein</fullName>
    </submittedName>
</protein>
<name>A0AAV4FWA0_9GAST</name>
<keyword evidence="1" id="KW-0472">Membrane</keyword>
<keyword evidence="1" id="KW-0812">Transmembrane</keyword>
<proteinExistence type="predicted"/>
<gene>
    <name evidence="2" type="ORF">ElyMa_003958100</name>
</gene>
<keyword evidence="1" id="KW-1133">Transmembrane helix</keyword>
<dbReference type="Proteomes" id="UP000762676">
    <property type="component" value="Unassembled WGS sequence"/>
</dbReference>